<dbReference type="PROSITE" id="PS00745">
    <property type="entry name" value="RF_PROK_I"/>
    <property type="match status" value="1"/>
</dbReference>
<organism evidence="6 7">
    <name type="scientific">Candidatus Scalindua japonica</name>
    <dbReference type="NCBI Taxonomy" id="1284222"/>
    <lineage>
        <taxon>Bacteria</taxon>
        <taxon>Pseudomonadati</taxon>
        <taxon>Planctomycetota</taxon>
        <taxon>Candidatus Brocadiia</taxon>
        <taxon>Candidatus Brocadiales</taxon>
        <taxon>Candidatus Scalinduaceae</taxon>
        <taxon>Candidatus Scalindua</taxon>
    </lineage>
</organism>
<keyword evidence="7" id="KW-1185">Reference proteome</keyword>
<dbReference type="AlphaFoldDB" id="A0A286U2P0"/>
<reference evidence="7" key="1">
    <citation type="journal article" date="2017" name="Environ. Microbiol. Rep.">
        <title>Genetic Diversity of Marine Anaerobic Ammonium-Oxidizing Bacteria as Revealed by Genomic and Proteomic Analyses of 'Candidatus Scalindua japonica'.</title>
        <authorList>
            <person name="Oshiki M."/>
            <person name="Mizuto K."/>
            <person name="Kimura Z."/>
            <person name="Kindaichi T."/>
            <person name="Satoh H."/>
            <person name="Okabe S."/>
        </authorList>
    </citation>
    <scope>NUCLEOTIDE SEQUENCE [LARGE SCALE GENOMIC DNA]</scope>
    <source>
        <strain evidence="7">husup-a2</strain>
    </source>
</reference>
<dbReference type="SUPFAM" id="SSF75620">
    <property type="entry name" value="Release factor"/>
    <property type="match status" value="1"/>
</dbReference>
<feature type="domain" description="Prokaryotic-type class I peptide chain release factors" evidence="5">
    <location>
        <begin position="129"/>
        <end position="145"/>
    </location>
</feature>
<name>A0A286U2P0_9BACT</name>
<dbReference type="EMBL" id="BAOS01000031">
    <property type="protein sequence ID" value="GAX62385.1"/>
    <property type="molecule type" value="Genomic_DNA"/>
</dbReference>
<evidence type="ECO:0000259" key="5">
    <source>
        <dbReference type="PROSITE" id="PS00745"/>
    </source>
</evidence>
<dbReference type="Pfam" id="PF00472">
    <property type="entry name" value="RF-1"/>
    <property type="match status" value="1"/>
</dbReference>
<dbReference type="NCBIfam" id="TIGR00020">
    <property type="entry name" value="prfB"/>
    <property type="match status" value="1"/>
</dbReference>
<evidence type="ECO:0000313" key="7">
    <source>
        <dbReference type="Proteomes" id="UP000218542"/>
    </source>
</evidence>
<evidence type="ECO:0000256" key="3">
    <source>
        <dbReference type="ARBA" id="ARBA00022917"/>
    </source>
</evidence>
<keyword evidence="2" id="KW-0488">Methylation</keyword>
<dbReference type="GO" id="GO:0016149">
    <property type="term" value="F:translation release factor activity, codon specific"/>
    <property type="evidence" value="ECO:0007669"/>
    <property type="project" value="InterPro"/>
</dbReference>
<dbReference type="Proteomes" id="UP000218542">
    <property type="component" value="Unassembled WGS sequence"/>
</dbReference>
<evidence type="ECO:0000256" key="2">
    <source>
        <dbReference type="ARBA" id="ARBA00022481"/>
    </source>
</evidence>
<sequence length="252" mass="28439">MMLNGPNDSCNAFLNIHAGAGGTESCDWASMLLRMYSMWAERNNFSMETIDLLPGEEAGIKRVTTMIKGSYAFGYLKSEIGVHRLVRISPFDSNSRRHTSFVAIDVIPEIDADIDIEINEKDLKTDTYRSSGAGGQHVNKTSSAVRITHIPTGIIVQCQNDRSQHKNRATAMKMLKSKLYQIKEKEREKEFSNAYDEKGEIAWGHQIRSYVLQPYTMIKDLRTGEETGKAQAFLDGEIDGFLTSYLKWKIGK</sequence>
<accession>A0A286U2P0</accession>
<dbReference type="InterPro" id="IPR005139">
    <property type="entry name" value="PCRF"/>
</dbReference>
<dbReference type="PANTHER" id="PTHR43116">
    <property type="entry name" value="PEPTIDE CHAIN RELEASE FACTOR 2"/>
    <property type="match status" value="1"/>
</dbReference>
<dbReference type="SMART" id="SM00937">
    <property type="entry name" value="PCRF"/>
    <property type="match status" value="1"/>
</dbReference>
<evidence type="ECO:0000313" key="6">
    <source>
        <dbReference type="EMBL" id="GAX62385.1"/>
    </source>
</evidence>
<dbReference type="Gene3D" id="3.30.160.20">
    <property type="match status" value="1"/>
</dbReference>
<evidence type="ECO:0000256" key="1">
    <source>
        <dbReference type="ARBA" id="ARBA00010835"/>
    </source>
</evidence>
<comment type="caution">
    <text evidence="6">The sequence shown here is derived from an EMBL/GenBank/DDBJ whole genome shotgun (WGS) entry which is preliminary data.</text>
</comment>
<dbReference type="InterPro" id="IPR004374">
    <property type="entry name" value="PrfB"/>
</dbReference>
<dbReference type="GO" id="GO:0005737">
    <property type="term" value="C:cytoplasm"/>
    <property type="evidence" value="ECO:0007669"/>
    <property type="project" value="InterPro"/>
</dbReference>
<dbReference type="Pfam" id="PF03462">
    <property type="entry name" value="PCRF"/>
    <property type="match status" value="1"/>
</dbReference>
<comment type="similarity">
    <text evidence="1">Belongs to the prokaryotic/mitochondrial release factor family.</text>
</comment>
<dbReference type="FunFam" id="3.30.160.20:FF:000010">
    <property type="entry name" value="Peptide chain release factor 2"/>
    <property type="match status" value="1"/>
</dbReference>
<gene>
    <name evidence="6" type="ORF">SCALIN_C31_0020</name>
</gene>
<evidence type="ECO:0000256" key="4">
    <source>
        <dbReference type="NCBIfam" id="TIGR00020"/>
    </source>
</evidence>
<dbReference type="InterPro" id="IPR045853">
    <property type="entry name" value="Pep_chain_release_fac_I_sf"/>
</dbReference>
<dbReference type="InterPro" id="IPR000352">
    <property type="entry name" value="Pep_chain_release_fac_I"/>
</dbReference>
<dbReference type="Gene3D" id="3.30.70.1660">
    <property type="match status" value="1"/>
</dbReference>
<protein>
    <recommendedName>
        <fullName evidence="4">Peptide chain release factor 2</fullName>
    </recommendedName>
</protein>
<keyword evidence="3" id="KW-0648">Protein biosynthesis</keyword>
<dbReference type="PANTHER" id="PTHR43116:SF3">
    <property type="entry name" value="CLASS I PEPTIDE CHAIN RELEASE FACTOR"/>
    <property type="match status" value="1"/>
</dbReference>
<proteinExistence type="inferred from homology"/>